<keyword evidence="5" id="KW-0378">Hydrolase</keyword>
<dbReference type="GO" id="GO:0071555">
    <property type="term" value="P:cell wall organization"/>
    <property type="evidence" value="ECO:0007669"/>
    <property type="project" value="UniProtKB-KW"/>
</dbReference>
<evidence type="ECO:0000313" key="13">
    <source>
        <dbReference type="Proteomes" id="UP000694044"/>
    </source>
</evidence>
<comment type="catalytic activity">
    <reaction evidence="1">
        <text>Hydrolysis of (1-&gt;3)-beta-D-glucosidic linkages in (1-&gt;3)-beta-D-glucans.</text>
        <dbReference type="EC" id="3.2.1.39"/>
    </reaction>
</comment>
<comment type="caution">
    <text evidence="12">The sequence shown here is derived from an EMBL/GenBank/DDBJ whole genome shotgun (WGS) entry which is preliminary data.</text>
</comment>
<evidence type="ECO:0000256" key="9">
    <source>
        <dbReference type="ARBA" id="ARBA00023316"/>
    </source>
</evidence>
<dbReference type="EC" id="3.2.1.39" evidence="3"/>
<gene>
    <name evidence="12" type="ORF">PHYPSEUDO_011336</name>
</gene>
<keyword evidence="10" id="KW-0624">Polysaccharide degradation</keyword>
<organism evidence="12 13">
    <name type="scientific">Phytophthora pseudosyringae</name>
    <dbReference type="NCBI Taxonomy" id="221518"/>
    <lineage>
        <taxon>Eukaryota</taxon>
        <taxon>Sar</taxon>
        <taxon>Stramenopiles</taxon>
        <taxon>Oomycota</taxon>
        <taxon>Peronosporomycetes</taxon>
        <taxon>Peronosporales</taxon>
        <taxon>Peronosporaceae</taxon>
        <taxon>Phytophthora</taxon>
    </lineage>
</organism>
<dbReference type="InterPro" id="IPR050732">
    <property type="entry name" value="Beta-glucan_modifiers"/>
</dbReference>
<feature type="signal peptide" evidence="11">
    <location>
        <begin position="1"/>
        <end position="20"/>
    </location>
</feature>
<dbReference type="GO" id="GO:0005886">
    <property type="term" value="C:plasma membrane"/>
    <property type="evidence" value="ECO:0007669"/>
    <property type="project" value="UniProtKB-SubCell"/>
</dbReference>
<dbReference type="GO" id="GO:0000272">
    <property type="term" value="P:polysaccharide catabolic process"/>
    <property type="evidence" value="ECO:0007669"/>
    <property type="project" value="UniProtKB-KW"/>
</dbReference>
<evidence type="ECO:0000256" key="10">
    <source>
        <dbReference type="ARBA" id="ARBA00023326"/>
    </source>
</evidence>
<keyword evidence="9" id="KW-0961">Cell wall biogenesis/degradation</keyword>
<evidence type="ECO:0000256" key="2">
    <source>
        <dbReference type="ARBA" id="ARBA00004236"/>
    </source>
</evidence>
<evidence type="ECO:0000256" key="5">
    <source>
        <dbReference type="ARBA" id="ARBA00022801"/>
    </source>
</evidence>
<dbReference type="Proteomes" id="UP000694044">
    <property type="component" value="Unassembled WGS sequence"/>
</dbReference>
<keyword evidence="7" id="KW-0325">Glycoprotein</keyword>
<evidence type="ECO:0000256" key="1">
    <source>
        <dbReference type="ARBA" id="ARBA00000382"/>
    </source>
</evidence>
<keyword evidence="13" id="KW-1185">Reference proteome</keyword>
<feature type="chain" id="PRO_5035933230" description="glucan endo-1,3-beta-D-glucosidase" evidence="11">
    <location>
        <begin position="21"/>
        <end position="296"/>
    </location>
</feature>
<dbReference type="AlphaFoldDB" id="A0A8T1W6H1"/>
<evidence type="ECO:0000256" key="8">
    <source>
        <dbReference type="ARBA" id="ARBA00023277"/>
    </source>
</evidence>
<reference evidence="12" key="1">
    <citation type="submission" date="2021-02" db="EMBL/GenBank/DDBJ databases">
        <authorList>
            <person name="Palmer J.M."/>
        </authorList>
    </citation>
    <scope>NUCLEOTIDE SEQUENCE</scope>
    <source>
        <strain evidence="12">SCRP734</strain>
    </source>
</reference>
<dbReference type="OrthoDB" id="77201at2759"/>
<keyword evidence="8" id="KW-0119">Carbohydrate metabolism</keyword>
<comment type="subcellular location">
    <subcellularLocation>
        <location evidence="2">Cell membrane</location>
    </subcellularLocation>
</comment>
<keyword evidence="6" id="KW-0472">Membrane</keyword>
<protein>
    <recommendedName>
        <fullName evidence="3">glucan endo-1,3-beta-D-glucosidase</fullName>
        <ecNumber evidence="3">3.2.1.39</ecNumber>
    </recommendedName>
</protein>
<keyword evidence="4" id="KW-1003">Cell membrane</keyword>
<proteinExistence type="predicted"/>
<keyword evidence="11" id="KW-0732">Signal</keyword>
<dbReference type="GO" id="GO:0042973">
    <property type="term" value="F:glucan endo-1,3-beta-D-glucosidase activity"/>
    <property type="evidence" value="ECO:0007669"/>
    <property type="project" value="UniProtKB-EC"/>
</dbReference>
<evidence type="ECO:0000256" key="7">
    <source>
        <dbReference type="ARBA" id="ARBA00023180"/>
    </source>
</evidence>
<evidence type="ECO:0000256" key="6">
    <source>
        <dbReference type="ARBA" id="ARBA00023136"/>
    </source>
</evidence>
<accession>A0A8T1W6H1</accession>
<dbReference type="PANTHER" id="PTHR16631:SF17">
    <property type="entry name" value="GLUCAN ENDO-1,3-BETA-GLUCOSIDASE BTGC"/>
    <property type="match status" value="1"/>
</dbReference>
<evidence type="ECO:0000256" key="4">
    <source>
        <dbReference type="ARBA" id="ARBA00022475"/>
    </source>
</evidence>
<name>A0A8T1W6H1_9STRA</name>
<evidence type="ECO:0000256" key="11">
    <source>
        <dbReference type="SAM" id="SignalP"/>
    </source>
</evidence>
<evidence type="ECO:0000256" key="3">
    <source>
        <dbReference type="ARBA" id="ARBA00012780"/>
    </source>
</evidence>
<dbReference type="EMBL" id="JAGDFM010000050">
    <property type="protein sequence ID" value="KAG7389067.1"/>
    <property type="molecule type" value="Genomic_DNA"/>
</dbReference>
<sequence>MKFFAPISAAFAMLAAHVSANGVCYDPDHATASAAMTAESVKADMATIKQHGFTTVRTYISKFGDTNMGLTIASTKLNLTVALGVPYPQSDYVTQMDAALTAANTGGVGYIFVGNENLAGATSVPSDMIRTIKNIKSLVPSTVKVGTVQRNTEVIKYSGISGWSDLVASCDVLGVNIHPYFNPGTTAAGAIDVVKKQWEDMQKNFGDKLMVTETGWPSDGTLSGNTGSTDGLKTFYSDYQTWSSSMGESFFFQMFDTPHKTTAFEKSFGLLTYDSKDKFTAATAEAAGTVGPQRSR</sequence>
<evidence type="ECO:0000313" key="12">
    <source>
        <dbReference type="EMBL" id="KAG7389067.1"/>
    </source>
</evidence>
<dbReference type="PANTHER" id="PTHR16631">
    <property type="entry name" value="GLUCAN 1,3-BETA-GLUCOSIDASE"/>
    <property type="match status" value="1"/>
</dbReference>